<keyword evidence="2" id="KW-1185">Reference proteome</keyword>
<dbReference type="AlphaFoldDB" id="A0A327RU74"/>
<evidence type="ECO:0000313" key="2">
    <source>
        <dbReference type="Proteomes" id="UP000248987"/>
    </source>
</evidence>
<reference evidence="1 2" key="1">
    <citation type="submission" date="2018-06" db="EMBL/GenBank/DDBJ databases">
        <title>Genomic Encyclopedia of Archaeal and Bacterial Type Strains, Phase II (KMG-II): from individual species to whole genera.</title>
        <authorList>
            <person name="Goeker M."/>
        </authorList>
    </citation>
    <scope>NUCLEOTIDE SEQUENCE [LARGE SCALE GENOMIC DNA]</scope>
    <source>
        <strain evidence="1 2">DSM 12408</strain>
    </source>
</reference>
<dbReference type="RefSeq" id="WP_245905340.1">
    <property type="nucleotide sequence ID" value="NZ_LZRN01000023.1"/>
</dbReference>
<evidence type="ECO:0000313" key="1">
    <source>
        <dbReference type="EMBL" id="RAJ20035.1"/>
    </source>
</evidence>
<proteinExistence type="predicted"/>
<sequence length="195" mass="22504">MFCTNVSRGQELNYTPEILLGHRSLTYLHVVKYNVNDKFTVNNLVLFDAEYETEVNNIYFIRNMASYKFNKVFSVNTAIGIKNPGKFATMSVQYQYYKTDVSISFSAGPTYQNGFTLEQSLVVNYTPEISKNWKVYFNLLAIANLNLDEYQRGLQQLRMGLKNKTIMFGLGANFDQFNNASKKLMNMGLFIKYNS</sequence>
<name>A0A327RU74_9FLAO</name>
<gene>
    <name evidence="1" type="ORF">LX77_03249</name>
</gene>
<dbReference type="Proteomes" id="UP000248987">
    <property type="component" value="Unassembled WGS sequence"/>
</dbReference>
<dbReference type="EMBL" id="QLLQ01000016">
    <property type="protein sequence ID" value="RAJ20035.1"/>
    <property type="molecule type" value="Genomic_DNA"/>
</dbReference>
<accession>A0A327RU74</accession>
<organism evidence="1 2">
    <name type="scientific">Gelidibacter algens</name>
    <dbReference type="NCBI Taxonomy" id="49280"/>
    <lineage>
        <taxon>Bacteria</taxon>
        <taxon>Pseudomonadati</taxon>
        <taxon>Bacteroidota</taxon>
        <taxon>Flavobacteriia</taxon>
        <taxon>Flavobacteriales</taxon>
        <taxon>Flavobacteriaceae</taxon>
        <taxon>Gelidibacter</taxon>
    </lineage>
</organism>
<comment type="caution">
    <text evidence="1">The sequence shown here is derived from an EMBL/GenBank/DDBJ whole genome shotgun (WGS) entry which is preliminary data.</text>
</comment>
<protein>
    <submittedName>
        <fullName evidence="1">Uncharacterized protein</fullName>
    </submittedName>
</protein>